<protein>
    <submittedName>
        <fullName evidence="1">Transposase Tn5</fullName>
    </submittedName>
</protein>
<evidence type="ECO:0000313" key="1">
    <source>
        <dbReference type="EMBL" id="ABV75123.1"/>
    </source>
</evidence>
<evidence type="ECO:0000313" key="2">
    <source>
        <dbReference type="Proteomes" id="UP000006830"/>
    </source>
</evidence>
<reference evidence="1" key="1">
    <citation type="submission" date="2007-09" db="EMBL/GenBank/DDBJ databases">
        <title>Complete Genome Sequence of Rickettsia akari.</title>
        <authorList>
            <person name="Madan A."/>
            <person name="Fahey J."/>
            <person name="Helton E."/>
            <person name="Ketteman M."/>
            <person name="Madan A."/>
            <person name="Rodrigues S."/>
            <person name="Sanchez A."/>
            <person name="Whiting M."/>
            <person name="Dasch G."/>
            <person name="Eremeeva M."/>
        </authorList>
    </citation>
    <scope>NUCLEOTIDE SEQUENCE</scope>
    <source>
        <strain evidence="1">Hartford</strain>
    </source>
</reference>
<name>A8GNZ8_RICAH</name>
<proteinExistence type="predicted"/>
<gene>
    <name evidence="1" type="ordered locus">A1C_04255</name>
</gene>
<dbReference type="EMBL" id="CP000847">
    <property type="protein sequence ID" value="ABV75123.1"/>
    <property type="molecule type" value="Genomic_DNA"/>
</dbReference>
<dbReference type="KEGG" id="rak:A1C_04255"/>
<dbReference type="Proteomes" id="UP000006830">
    <property type="component" value="Chromosome"/>
</dbReference>
<accession>A8GNZ8</accession>
<keyword evidence="2" id="KW-1185">Reference proteome</keyword>
<organism evidence="1 2">
    <name type="scientific">Rickettsia akari (strain Hartford)</name>
    <dbReference type="NCBI Taxonomy" id="293614"/>
    <lineage>
        <taxon>Bacteria</taxon>
        <taxon>Pseudomonadati</taxon>
        <taxon>Pseudomonadota</taxon>
        <taxon>Alphaproteobacteria</taxon>
        <taxon>Rickettsiales</taxon>
        <taxon>Rickettsiaceae</taxon>
        <taxon>Rickettsieae</taxon>
        <taxon>Rickettsia</taxon>
        <taxon>spotted fever group</taxon>
    </lineage>
</organism>
<sequence>MSYSPCLGAMQINIPARDNKAKRTVVLEVKFSNFVLYPPKNHVKSIIRK</sequence>
<dbReference type="AlphaFoldDB" id="A8GNZ8"/>
<dbReference type="HOGENOM" id="CLU_3140123_0_0_5"/>